<accession>A0A8E2DSL1</accession>
<dbReference type="EMBL" id="KV722338">
    <property type="protein sequence ID" value="OCH95064.1"/>
    <property type="molecule type" value="Genomic_DNA"/>
</dbReference>
<gene>
    <name evidence="2" type="ORF">OBBRIDRAFT_788530</name>
</gene>
<dbReference type="OrthoDB" id="2750625at2759"/>
<proteinExistence type="predicted"/>
<dbReference type="Proteomes" id="UP000250043">
    <property type="component" value="Unassembled WGS sequence"/>
</dbReference>
<sequence length="86" mass="9555">MPKQPKRSRASAHAPRDYQLAAAKHAAKKRVKSHKNTKALLEEATTELNSQFAEVQSLYVAKRTAETPARIAEETVQNLADVMRGL</sequence>
<keyword evidence="3" id="KW-1185">Reference proteome</keyword>
<evidence type="ECO:0000313" key="2">
    <source>
        <dbReference type="EMBL" id="OCH95064.1"/>
    </source>
</evidence>
<feature type="compositionally biased region" description="Basic residues" evidence="1">
    <location>
        <begin position="1"/>
        <end position="10"/>
    </location>
</feature>
<protein>
    <submittedName>
        <fullName evidence="2">Uncharacterized protein</fullName>
    </submittedName>
</protein>
<evidence type="ECO:0000313" key="3">
    <source>
        <dbReference type="Proteomes" id="UP000250043"/>
    </source>
</evidence>
<feature type="region of interest" description="Disordered" evidence="1">
    <location>
        <begin position="1"/>
        <end position="20"/>
    </location>
</feature>
<dbReference type="AlphaFoldDB" id="A0A8E2DSL1"/>
<name>A0A8E2DSL1_9APHY</name>
<organism evidence="2 3">
    <name type="scientific">Obba rivulosa</name>
    <dbReference type="NCBI Taxonomy" id="1052685"/>
    <lineage>
        <taxon>Eukaryota</taxon>
        <taxon>Fungi</taxon>
        <taxon>Dikarya</taxon>
        <taxon>Basidiomycota</taxon>
        <taxon>Agaricomycotina</taxon>
        <taxon>Agaricomycetes</taxon>
        <taxon>Polyporales</taxon>
        <taxon>Gelatoporiaceae</taxon>
        <taxon>Obba</taxon>
    </lineage>
</organism>
<evidence type="ECO:0000256" key="1">
    <source>
        <dbReference type="SAM" id="MobiDB-lite"/>
    </source>
</evidence>
<reference evidence="2 3" key="1">
    <citation type="submission" date="2016-07" db="EMBL/GenBank/DDBJ databases">
        <title>Draft genome of the white-rot fungus Obba rivulosa 3A-2.</title>
        <authorList>
            <consortium name="DOE Joint Genome Institute"/>
            <person name="Miettinen O."/>
            <person name="Riley R."/>
            <person name="Acob R."/>
            <person name="Barry K."/>
            <person name="Cullen D."/>
            <person name="De Vries R."/>
            <person name="Hainaut M."/>
            <person name="Hatakka A."/>
            <person name="Henrissat B."/>
            <person name="Hilden K."/>
            <person name="Kuo R."/>
            <person name="Labutti K."/>
            <person name="Lipzen A."/>
            <person name="Makela M.R."/>
            <person name="Sandor L."/>
            <person name="Spatafora J.W."/>
            <person name="Grigoriev I.V."/>
            <person name="Hibbett D.S."/>
        </authorList>
    </citation>
    <scope>NUCLEOTIDE SEQUENCE [LARGE SCALE GENOMIC DNA]</scope>
    <source>
        <strain evidence="2 3">3A-2</strain>
    </source>
</reference>